<evidence type="ECO:0000256" key="6">
    <source>
        <dbReference type="ARBA" id="ARBA00022989"/>
    </source>
</evidence>
<dbReference type="STRING" id="55544.A0A4D9FBW5"/>
<dbReference type="PANTHER" id="PTHR46539:SF27">
    <property type="entry name" value="RING FINGER PROTEIN 128"/>
    <property type="match status" value="1"/>
</dbReference>
<keyword evidence="12" id="KW-0371">Homeobox</keyword>
<dbReference type="AlphaFoldDB" id="A0A4D9FBW5"/>
<evidence type="ECO:0000313" key="12">
    <source>
        <dbReference type="EMBL" id="TFK15340.1"/>
    </source>
</evidence>
<sequence>MRGAGPARPCRVGGPGGAVRCRDSGRAAAQWLRLAGGMLSSAALLALGALLWLGPQPPGRAAAAQAMWTAWLNVSWREPGGGNRSGWNASESGLFGQDSPLQRAAGPLVQPDGPDGLNACSPLTNFSEAGAGQAWLALIQRGGGCTFADKIRLAAERGAAGAVIYNYRGTGNEVLTMSHPGAGDIVAIMISNLKGLDILRRIEKGFQVTMVIEVGKKHAPWMNHYSIFFVSVSFFIVTAATVGYFIFYSARRFRVARAQNRRERQLKADAKKAIGQLQLRTLKQGDKEIGPDGDSCAVCIEVYKPNDVVRILTCNHLFHKTCIDPWLLEHRTCPMCKLDILKALGIEVDIEDGAESFQTTVSNEASNRASLNEEDNRSETASSGYASVQGTDEPTLEEHASSEHDNLNLVNNESQSPAVTVLPHIDNPSFEADETRVQEIKS</sequence>
<feature type="compositionally biased region" description="Polar residues" evidence="9">
    <location>
        <begin position="379"/>
        <end position="392"/>
    </location>
</feature>
<feature type="compositionally biased region" description="Basic and acidic residues" evidence="9">
    <location>
        <begin position="396"/>
        <end position="406"/>
    </location>
</feature>
<reference evidence="12 13" key="1">
    <citation type="submission" date="2019-04" db="EMBL/GenBank/DDBJ databases">
        <title>Draft genome of the big-headed turtle Platysternon megacephalum.</title>
        <authorList>
            <person name="Gong S."/>
        </authorList>
    </citation>
    <scope>NUCLEOTIDE SEQUENCE [LARGE SCALE GENOMIC DNA]</scope>
    <source>
        <strain evidence="12">DO16091913</strain>
        <tissue evidence="12">Muscle</tissue>
    </source>
</reference>
<comment type="caution">
    <text evidence="12">The sequence shown here is derived from an EMBL/GenBank/DDBJ whole genome shotgun (WGS) entry which is preliminary data.</text>
</comment>
<dbReference type="PROSITE" id="PS50089">
    <property type="entry name" value="ZF_RING_2"/>
    <property type="match status" value="1"/>
</dbReference>
<feature type="compositionally biased region" description="Polar residues" evidence="9">
    <location>
        <begin position="361"/>
        <end position="370"/>
    </location>
</feature>
<dbReference type="SUPFAM" id="SSF57850">
    <property type="entry name" value="RING/U-box"/>
    <property type="match status" value="1"/>
</dbReference>
<keyword evidence="5" id="KW-0862">Zinc</keyword>
<dbReference type="Gene3D" id="3.50.30.30">
    <property type="match status" value="1"/>
</dbReference>
<dbReference type="Pfam" id="PF02225">
    <property type="entry name" value="PA"/>
    <property type="match status" value="1"/>
</dbReference>
<dbReference type="Pfam" id="PF13639">
    <property type="entry name" value="zf-RING_2"/>
    <property type="match status" value="1"/>
</dbReference>
<keyword evidence="6 10" id="KW-1133">Transmembrane helix</keyword>
<dbReference type="InterPro" id="IPR046450">
    <property type="entry name" value="PA_dom_sf"/>
</dbReference>
<dbReference type="EMBL" id="QXTE01000005">
    <property type="protein sequence ID" value="TFK15340.1"/>
    <property type="molecule type" value="Genomic_DNA"/>
</dbReference>
<feature type="transmembrane region" description="Helical" evidence="10">
    <location>
        <begin position="31"/>
        <end position="53"/>
    </location>
</feature>
<dbReference type="GO" id="GO:0008270">
    <property type="term" value="F:zinc ion binding"/>
    <property type="evidence" value="ECO:0007669"/>
    <property type="project" value="UniProtKB-KW"/>
</dbReference>
<dbReference type="GO" id="GO:0003677">
    <property type="term" value="F:DNA binding"/>
    <property type="evidence" value="ECO:0007669"/>
    <property type="project" value="UniProtKB-KW"/>
</dbReference>
<keyword evidence="3" id="KW-0479">Metal-binding</keyword>
<dbReference type="CDD" id="cd16802">
    <property type="entry name" value="RING-H2_RNF128-like"/>
    <property type="match status" value="1"/>
</dbReference>
<dbReference type="InterPro" id="IPR001841">
    <property type="entry name" value="Znf_RING"/>
</dbReference>
<evidence type="ECO:0000313" key="13">
    <source>
        <dbReference type="Proteomes" id="UP000297703"/>
    </source>
</evidence>
<reference evidence="12 13" key="2">
    <citation type="submission" date="2019-04" db="EMBL/GenBank/DDBJ databases">
        <title>The genome sequence of big-headed turtle.</title>
        <authorList>
            <person name="Gong S."/>
        </authorList>
    </citation>
    <scope>NUCLEOTIDE SEQUENCE [LARGE SCALE GENOMIC DNA]</scope>
    <source>
        <strain evidence="12">DO16091913</strain>
        <tissue evidence="12">Muscle</tissue>
    </source>
</reference>
<gene>
    <name evidence="12" type="ORF">DR999_PMT01103</name>
</gene>
<evidence type="ECO:0000256" key="3">
    <source>
        <dbReference type="ARBA" id="ARBA00022723"/>
    </source>
</evidence>
<organism evidence="12 13">
    <name type="scientific">Platysternon megacephalum</name>
    <name type="common">big-headed turtle</name>
    <dbReference type="NCBI Taxonomy" id="55544"/>
    <lineage>
        <taxon>Eukaryota</taxon>
        <taxon>Metazoa</taxon>
        <taxon>Chordata</taxon>
        <taxon>Craniata</taxon>
        <taxon>Vertebrata</taxon>
        <taxon>Euteleostomi</taxon>
        <taxon>Archelosauria</taxon>
        <taxon>Testudinata</taxon>
        <taxon>Testudines</taxon>
        <taxon>Cryptodira</taxon>
        <taxon>Durocryptodira</taxon>
        <taxon>Testudinoidea</taxon>
        <taxon>Platysternidae</taxon>
        <taxon>Platysternon</taxon>
    </lineage>
</organism>
<keyword evidence="12" id="KW-0238">DNA-binding</keyword>
<dbReference type="OrthoDB" id="5357315at2759"/>
<evidence type="ECO:0000256" key="10">
    <source>
        <dbReference type="SAM" id="Phobius"/>
    </source>
</evidence>
<feature type="domain" description="RING-type" evidence="11">
    <location>
        <begin position="296"/>
        <end position="337"/>
    </location>
</feature>
<dbReference type="Gene3D" id="3.30.40.10">
    <property type="entry name" value="Zinc/RING finger domain, C3HC4 (zinc finger)"/>
    <property type="match status" value="1"/>
</dbReference>
<dbReference type="GO" id="GO:0016020">
    <property type="term" value="C:membrane"/>
    <property type="evidence" value="ECO:0007669"/>
    <property type="project" value="UniProtKB-SubCell"/>
</dbReference>
<proteinExistence type="predicted"/>
<feature type="compositionally biased region" description="Polar residues" evidence="9">
    <location>
        <begin position="408"/>
        <end position="418"/>
    </location>
</feature>
<keyword evidence="2 10" id="KW-0812">Transmembrane</keyword>
<dbReference type="Proteomes" id="UP000297703">
    <property type="component" value="Unassembled WGS sequence"/>
</dbReference>
<evidence type="ECO:0000256" key="7">
    <source>
        <dbReference type="ARBA" id="ARBA00023136"/>
    </source>
</evidence>
<name>A0A4D9FBW5_9SAUR</name>
<evidence type="ECO:0000256" key="9">
    <source>
        <dbReference type="SAM" id="MobiDB-lite"/>
    </source>
</evidence>
<evidence type="ECO:0000256" key="1">
    <source>
        <dbReference type="ARBA" id="ARBA00004167"/>
    </source>
</evidence>
<dbReference type="PANTHER" id="PTHR46539">
    <property type="entry name" value="E3 UBIQUITIN-PROTEIN LIGASE ATL42"/>
    <property type="match status" value="1"/>
</dbReference>
<feature type="compositionally biased region" description="Basic and acidic residues" evidence="9">
    <location>
        <begin position="433"/>
        <end position="442"/>
    </location>
</feature>
<keyword evidence="4 8" id="KW-0863">Zinc-finger</keyword>
<feature type="transmembrane region" description="Helical" evidence="10">
    <location>
        <begin position="225"/>
        <end position="247"/>
    </location>
</feature>
<comment type="subcellular location">
    <subcellularLocation>
        <location evidence="1">Membrane</location>
        <topology evidence="1">Single-pass membrane protein</topology>
    </subcellularLocation>
</comment>
<feature type="region of interest" description="Disordered" evidence="9">
    <location>
        <begin position="361"/>
        <end position="442"/>
    </location>
</feature>
<evidence type="ECO:0000256" key="5">
    <source>
        <dbReference type="ARBA" id="ARBA00022833"/>
    </source>
</evidence>
<dbReference type="FunFam" id="3.30.40.10:FF:000009">
    <property type="entry name" value="E3 ubiquitin-protein ligase RNF130"/>
    <property type="match status" value="1"/>
</dbReference>
<keyword evidence="13" id="KW-1185">Reference proteome</keyword>
<dbReference type="SMART" id="SM00184">
    <property type="entry name" value="RING"/>
    <property type="match status" value="1"/>
</dbReference>
<protein>
    <submittedName>
        <fullName evidence="12">Homeobox protein CDX-1-like</fullName>
    </submittedName>
</protein>
<dbReference type="SUPFAM" id="SSF52025">
    <property type="entry name" value="PA domain"/>
    <property type="match status" value="1"/>
</dbReference>
<dbReference type="FunFam" id="3.50.30.30:FF:000003">
    <property type="entry name" value="E3 ubiquitin-protein ligase RNF128"/>
    <property type="match status" value="1"/>
</dbReference>
<evidence type="ECO:0000256" key="2">
    <source>
        <dbReference type="ARBA" id="ARBA00022692"/>
    </source>
</evidence>
<accession>A0A4D9FBW5</accession>
<dbReference type="InterPro" id="IPR013083">
    <property type="entry name" value="Znf_RING/FYVE/PHD"/>
</dbReference>
<keyword evidence="7 10" id="KW-0472">Membrane</keyword>
<evidence type="ECO:0000256" key="8">
    <source>
        <dbReference type="PROSITE-ProRule" id="PRU00175"/>
    </source>
</evidence>
<dbReference type="InterPro" id="IPR003137">
    <property type="entry name" value="PA_domain"/>
</dbReference>
<evidence type="ECO:0000256" key="4">
    <source>
        <dbReference type="ARBA" id="ARBA00022771"/>
    </source>
</evidence>
<dbReference type="CDD" id="cd02122">
    <property type="entry name" value="PA_GRAIL_like"/>
    <property type="match status" value="1"/>
</dbReference>
<evidence type="ECO:0000259" key="11">
    <source>
        <dbReference type="PROSITE" id="PS50089"/>
    </source>
</evidence>